<dbReference type="EMBL" id="AWWV01010199">
    <property type="protein sequence ID" value="OMO81274.1"/>
    <property type="molecule type" value="Genomic_DNA"/>
</dbReference>
<dbReference type="SUPFAM" id="SSF52047">
    <property type="entry name" value="RNI-like"/>
    <property type="match status" value="1"/>
</dbReference>
<evidence type="ECO:0000313" key="3">
    <source>
        <dbReference type="Proteomes" id="UP000188268"/>
    </source>
</evidence>
<feature type="domain" description="Disease resistance protein At4g27190-like leucine-rich repeats" evidence="1">
    <location>
        <begin position="12"/>
        <end position="52"/>
    </location>
</feature>
<dbReference type="AlphaFoldDB" id="A0A1R3IFC9"/>
<reference evidence="2 3" key="1">
    <citation type="submission" date="2013-09" db="EMBL/GenBank/DDBJ databases">
        <title>Corchorus capsularis genome sequencing.</title>
        <authorList>
            <person name="Alam M."/>
            <person name="Haque M.S."/>
            <person name="Islam M.S."/>
            <person name="Emdad E.M."/>
            <person name="Islam M.M."/>
            <person name="Ahmed B."/>
            <person name="Halim A."/>
            <person name="Hossen Q.M.M."/>
            <person name="Hossain M.Z."/>
            <person name="Ahmed R."/>
            <person name="Khan M.M."/>
            <person name="Islam R."/>
            <person name="Rashid M.M."/>
            <person name="Khan S.A."/>
            <person name="Rahman M.S."/>
            <person name="Alam M."/>
        </authorList>
    </citation>
    <scope>NUCLEOTIDE SEQUENCE [LARGE SCALE GENOMIC DNA]</scope>
    <source>
        <strain evidence="3">cv. CVL-1</strain>
        <tissue evidence="2">Whole seedling</tissue>
    </source>
</reference>
<accession>A0A1R3IFC9</accession>
<evidence type="ECO:0000259" key="1">
    <source>
        <dbReference type="Pfam" id="PF23247"/>
    </source>
</evidence>
<protein>
    <recommendedName>
        <fullName evidence="1">Disease resistance protein At4g27190-like leucine-rich repeats domain-containing protein</fullName>
    </recommendedName>
</protein>
<dbReference type="OrthoDB" id="948250at2759"/>
<evidence type="ECO:0000313" key="2">
    <source>
        <dbReference type="EMBL" id="OMO81274.1"/>
    </source>
</evidence>
<comment type="caution">
    <text evidence="2">The sequence shown here is derived from an EMBL/GenBank/DDBJ whole genome shotgun (WGS) entry which is preliminary data.</text>
</comment>
<keyword evidence="3" id="KW-1185">Reference proteome</keyword>
<dbReference type="Pfam" id="PF23247">
    <property type="entry name" value="LRR_RPS2"/>
    <property type="match status" value="1"/>
</dbReference>
<sequence length="68" mass="7764">MEEDNGDETVPNMCWPKLKTLEIIDCKSLKYVFPITLAQGLPHLESVEMIDCPQFGPSVHQIYKSLKN</sequence>
<dbReference type="Proteomes" id="UP000188268">
    <property type="component" value="Unassembled WGS sequence"/>
</dbReference>
<organism evidence="2 3">
    <name type="scientific">Corchorus capsularis</name>
    <name type="common">Jute</name>
    <dbReference type="NCBI Taxonomy" id="210143"/>
    <lineage>
        <taxon>Eukaryota</taxon>
        <taxon>Viridiplantae</taxon>
        <taxon>Streptophyta</taxon>
        <taxon>Embryophyta</taxon>
        <taxon>Tracheophyta</taxon>
        <taxon>Spermatophyta</taxon>
        <taxon>Magnoliopsida</taxon>
        <taxon>eudicotyledons</taxon>
        <taxon>Gunneridae</taxon>
        <taxon>Pentapetalae</taxon>
        <taxon>rosids</taxon>
        <taxon>malvids</taxon>
        <taxon>Malvales</taxon>
        <taxon>Malvaceae</taxon>
        <taxon>Grewioideae</taxon>
        <taxon>Apeibeae</taxon>
        <taxon>Corchorus</taxon>
    </lineage>
</organism>
<dbReference type="InterPro" id="IPR057135">
    <property type="entry name" value="At4g27190-like_LRR"/>
</dbReference>
<dbReference type="Gramene" id="OMO81274">
    <property type="protein sequence ID" value="OMO81274"/>
    <property type="gene ID" value="CCACVL1_12502"/>
</dbReference>
<proteinExistence type="predicted"/>
<gene>
    <name evidence="2" type="ORF">CCACVL1_12502</name>
</gene>
<name>A0A1R3IFC9_COCAP</name>